<evidence type="ECO:0000313" key="2">
    <source>
        <dbReference type="Proteomes" id="UP000037931"/>
    </source>
</evidence>
<proteinExistence type="predicted"/>
<dbReference type="AlphaFoldDB" id="A0A0N0VKX7"/>
<organism evidence="1 2">
    <name type="scientific">Pseudomonas asplenii</name>
    <dbReference type="NCBI Taxonomy" id="53407"/>
    <lineage>
        <taxon>Bacteria</taxon>
        <taxon>Pseudomonadati</taxon>
        <taxon>Pseudomonadota</taxon>
        <taxon>Gammaproteobacteria</taxon>
        <taxon>Pseudomonadales</taxon>
        <taxon>Pseudomonadaceae</taxon>
        <taxon>Pseudomonas</taxon>
    </lineage>
</organism>
<dbReference type="STRING" id="50340.PF66_00476"/>
<sequence length="173" mass="18910">MSSNTIDTPSMLFSTLRNVIKAAYPQLKVGTRREFDGVVVPAWVLIGIDGDSAGSRAHDGRRAHEFSLSLQTVVSTQEMDATLSACNLASQLIDLVIDNRWGAAGQCELPSNIQGVPSTFADAGQVYGGWTISFKQMFYFGQPLLDDPTGIPRFARSWEVTNLDDPDQYLPLP</sequence>
<dbReference type="PATRIC" id="fig|50340.43.peg.2486"/>
<keyword evidence="2" id="KW-1185">Reference proteome</keyword>
<reference evidence="1 2" key="1">
    <citation type="journal article" date="2015" name="PLoS ONE">
        <title>Rice-Infecting Pseudomonas Genomes Are Highly Accessorized and Harbor Multiple Putative Virulence Mechanisms to Cause Sheath Brown Rot.</title>
        <authorList>
            <person name="Quibod I.L."/>
            <person name="Grande G."/>
            <person name="Oreiro E.G."/>
            <person name="Borja F.N."/>
            <person name="Dossa G.S."/>
            <person name="Mauleon R."/>
            <person name="Cruz C.V."/>
            <person name="Oliva R."/>
        </authorList>
    </citation>
    <scope>NUCLEOTIDE SEQUENCE [LARGE SCALE GENOMIC DNA]</scope>
    <source>
        <strain evidence="1 2">IRRI 6609</strain>
    </source>
</reference>
<comment type="caution">
    <text evidence="1">The sequence shown here is derived from an EMBL/GenBank/DDBJ whole genome shotgun (WGS) entry which is preliminary data.</text>
</comment>
<gene>
    <name evidence="1" type="ORF">PF66_00476</name>
</gene>
<name>A0A0N0VKX7_9PSED</name>
<dbReference type="Proteomes" id="UP000037931">
    <property type="component" value="Unassembled WGS sequence"/>
</dbReference>
<accession>A0A0N0VKX7</accession>
<protein>
    <recommendedName>
        <fullName evidence="3">Gp37 protein</fullName>
    </recommendedName>
</protein>
<evidence type="ECO:0000313" key="1">
    <source>
        <dbReference type="EMBL" id="KPA92738.1"/>
    </source>
</evidence>
<dbReference type="EMBL" id="JSYZ01000002">
    <property type="protein sequence ID" value="KPA92738.1"/>
    <property type="molecule type" value="Genomic_DNA"/>
</dbReference>
<evidence type="ECO:0008006" key="3">
    <source>
        <dbReference type="Google" id="ProtNLM"/>
    </source>
</evidence>